<dbReference type="OrthoDB" id="2121326at2759"/>
<dbReference type="EMBL" id="CAMXCT010001183">
    <property type="protein sequence ID" value="CAI3987608.1"/>
    <property type="molecule type" value="Genomic_DNA"/>
</dbReference>
<dbReference type="SUPFAM" id="SSF52833">
    <property type="entry name" value="Thioredoxin-like"/>
    <property type="match status" value="1"/>
</dbReference>
<dbReference type="GO" id="GO:0016787">
    <property type="term" value="F:hydrolase activity"/>
    <property type="evidence" value="ECO:0007669"/>
    <property type="project" value="UniProtKB-KW"/>
</dbReference>
<comment type="caution">
    <text evidence="3">The sequence shown here is derived from an EMBL/GenBank/DDBJ whole genome shotgun (WGS) entry which is preliminary data.</text>
</comment>
<organism evidence="3">
    <name type="scientific">Cladocopium goreaui</name>
    <dbReference type="NCBI Taxonomy" id="2562237"/>
    <lineage>
        <taxon>Eukaryota</taxon>
        <taxon>Sar</taxon>
        <taxon>Alveolata</taxon>
        <taxon>Dinophyceae</taxon>
        <taxon>Suessiales</taxon>
        <taxon>Symbiodiniaceae</taxon>
        <taxon>Cladocopium</taxon>
    </lineage>
</organism>
<dbReference type="AlphaFoldDB" id="A0A9P1CBE6"/>
<evidence type="ECO:0000313" key="5">
    <source>
        <dbReference type="EMBL" id="CAL4774920.1"/>
    </source>
</evidence>
<evidence type="ECO:0000259" key="2">
    <source>
        <dbReference type="PROSITE" id="PS51352"/>
    </source>
</evidence>
<comment type="similarity">
    <text evidence="1">Belongs to the protein disulfide isomerase family.</text>
</comment>
<sequence length="520" mass="59130">MRLLPPSSSSIAMPGCQLRSLELRCRALPLDEVLEAQVPRGVWKCNKCKRYNPPAKRLEKPLCYCGVVRPSSAARPKDDKDDEHPGLTVVVADSFQELVIDSERHVFLDVYADWCGPCLQAKPHFHKLAALLRACDDIGICGYDADANEKPTKYIPESTIPVFKLFVRGDKQNPISFKGERTLRGFLAFLKQHTKLDIQDALRLLYADYCFQNDIEDLYRYFLASLAAQLDKNHQLPSHLLRWAEQYFLDPDRFYPVKDSDDAWQVAKKDVPSSLLPEALRPLQPGTKVRVTKDEATLERTQRQVMGFIHNRCARKELLGQVGTVVVAESHRTEVQVQFSPELVAPMRSERRYGHHAREIERLEKQGIVMLHRQALEIEAEAVSAAPRRKSKWIEVWEKVPAVEKDRLHEVVVRMDLQLMNAQPSDPRSYLIHAITDGNPLTTSTVYPRFLSEPCPERVAVKAPKPLGKQEANEAWTDLEKALFLPDIFGQLGSGGDESRLQLVKQLLIRRSAGEDCSEN</sequence>
<dbReference type="PROSITE" id="PS51352">
    <property type="entry name" value="THIOREDOXIN_2"/>
    <property type="match status" value="1"/>
</dbReference>
<evidence type="ECO:0000313" key="6">
    <source>
        <dbReference type="Proteomes" id="UP001152797"/>
    </source>
</evidence>
<evidence type="ECO:0000256" key="1">
    <source>
        <dbReference type="ARBA" id="ARBA00006347"/>
    </source>
</evidence>
<accession>A0A9P1CBE6</accession>
<evidence type="ECO:0000313" key="4">
    <source>
        <dbReference type="EMBL" id="CAL1140983.1"/>
    </source>
</evidence>
<dbReference type="InterPro" id="IPR013766">
    <property type="entry name" value="Thioredoxin_domain"/>
</dbReference>
<dbReference type="GO" id="GO:0003756">
    <property type="term" value="F:protein disulfide isomerase activity"/>
    <property type="evidence" value="ECO:0007669"/>
    <property type="project" value="TreeGrafter"/>
</dbReference>
<dbReference type="InterPro" id="IPR036249">
    <property type="entry name" value="Thioredoxin-like_sf"/>
</dbReference>
<keyword evidence="6" id="KW-1185">Reference proteome</keyword>
<dbReference type="GO" id="GO:0005783">
    <property type="term" value="C:endoplasmic reticulum"/>
    <property type="evidence" value="ECO:0007669"/>
    <property type="project" value="TreeGrafter"/>
</dbReference>
<dbReference type="Proteomes" id="UP001152797">
    <property type="component" value="Unassembled WGS sequence"/>
</dbReference>
<feature type="domain" description="Thioredoxin" evidence="2">
    <location>
        <begin position="63"/>
        <end position="195"/>
    </location>
</feature>
<dbReference type="GO" id="GO:0034976">
    <property type="term" value="P:response to endoplasmic reticulum stress"/>
    <property type="evidence" value="ECO:0007669"/>
    <property type="project" value="TreeGrafter"/>
</dbReference>
<dbReference type="Gene3D" id="3.40.30.10">
    <property type="entry name" value="Glutaredoxin"/>
    <property type="match status" value="1"/>
</dbReference>
<dbReference type="EMBL" id="CAMXCT030001183">
    <property type="protein sequence ID" value="CAL4774920.1"/>
    <property type="molecule type" value="Genomic_DNA"/>
</dbReference>
<dbReference type="Pfam" id="PF00085">
    <property type="entry name" value="Thioredoxin"/>
    <property type="match status" value="1"/>
</dbReference>
<dbReference type="EMBL" id="CAMXCT020001183">
    <property type="protein sequence ID" value="CAL1140983.1"/>
    <property type="molecule type" value="Genomic_DNA"/>
</dbReference>
<protein>
    <submittedName>
        <fullName evidence="5">Ubiquitinyl hydrolase 1</fullName>
    </submittedName>
</protein>
<gene>
    <name evidence="3" type="ORF">C1SCF055_LOCUS14863</name>
</gene>
<keyword evidence="5" id="KW-0378">Hydrolase</keyword>
<reference evidence="3" key="1">
    <citation type="submission" date="2022-10" db="EMBL/GenBank/DDBJ databases">
        <authorList>
            <person name="Chen Y."/>
            <person name="Dougan E. K."/>
            <person name="Chan C."/>
            <person name="Rhodes N."/>
            <person name="Thang M."/>
        </authorList>
    </citation>
    <scope>NUCLEOTIDE SEQUENCE</scope>
</reference>
<reference evidence="4" key="2">
    <citation type="submission" date="2024-04" db="EMBL/GenBank/DDBJ databases">
        <authorList>
            <person name="Chen Y."/>
            <person name="Shah S."/>
            <person name="Dougan E. K."/>
            <person name="Thang M."/>
            <person name="Chan C."/>
        </authorList>
    </citation>
    <scope>NUCLEOTIDE SEQUENCE [LARGE SCALE GENOMIC DNA]</scope>
</reference>
<dbReference type="GO" id="GO:0006457">
    <property type="term" value="P:protein folding"/>
    <property type="evidence" value="ECO:0007669"/>
    <property type="project" value="TreeGrafter"/>
</dbReference>
<proteinExistence type="inferred from homology"/>
<evidence type="ECO:0000313" key="3">
    <source>
        <dbReference type="EMBL" id="CAI3987608.1"/>
    </source>
</evidence>
<dbReference type="PANTHER" id="PTHR18929">
    <property type="entry name" value="PROTEIN DISULFIDE ISOMERASE"/>
    <property type="match status" value="1"/>
</dbReference>
<name>A0A9P1CBE6_9DINO</name>